<sequence>MTESSAFWERLPFHFKHNVVDLLDFESRHHLRLCSKSDRILVDSCSMNISKLAIFLHKTTVSPVQRSANDWKIKLILKILHANTML</sequence>
<protein>
    <submittedName>
        <fullName evidence="3">F-box domain-containing protein</fullName>
    </submittedName>
</protein>
<organism evidence="2 3">
    <name type="scientific">Caenorhabditis tropicalis</name>
    <dbReference type="NCBI Taxonomy" id="1561998"/>
    <lineage>
        <taxon>Eukaryota</taxon>
        <taxon>Metazoa</taxon>
        <taxon>Ecdysozoa</taxon>
        <taxon>Nematoda</taxon>
        <taxon>Chromadorea</taxon>
        <taxon>Rhabditida</taxon>
        <taxon>Rhabditina</taxon>
        <taxon>Rhabditomorpha</taxon>
        <taxon>Rhabditoidea</taxon>
        <taxon>Rhabditidae</taxon>
        <taxon>Peloderinae</taxon>
        <taxon>Caenorhabditis</taxon>
    </lineage>
</organism>
<reference evidence="3" key="1">
    <citation type="submission" date="2016-11" db="UniProtKB">
        <authorList>
            <consortium name="WormBaseParasite"/>
        </authorList>
    </citation>
    <scope>IDENTIFICATION</scope>
</reference>
<dbReference type="WBParaSite" id="Csp11.Scaffold533.g3191.t1">
    <property type="protein sequence ID" value="Csp11.Scaffold533.g3191.t1"/>
    <property type="gene ID" value="Csp11.Scaffold533.g3191"/>
</dbReference>
<accession>A0A1I7T7K2</accession>
<evidence type="ECO:0000313" key="3">
    <source>
        <dbReference type="WBParaSite" id="Csp11.Scaffold533.g3191.t1"/>
    </source>
</evidence>
<dbReference type="Pfam" id="PF00646">
    <property type="entry name" value="F-box"/>
    <property type="match status" value="1"/>
</dbReference>
<dbReference type="Proteomes" id="UP000095282">
    <property type="component" value="Unplaced"/>
</dbReference>
<dbReference type="InterPro" id="IPR001810">
    <property type="entry name" value="F-box_dom"/>
</dbReference>
<dbReference type="PANTHER" id="PTHR31006">
    <property type="entry name" value="F-BOX DOMAIN-CONTAINING PROTEIN-RELATED-RELATED"/>
    <property type="match status" value="1"/>
</dbReference>
<keyword evidence="2" id="KW-1185">Reference proteome</keyword>
<dbReference type="InterPro" id="IPR042317">
    <property type="entry name" value="She-1-like"/>
</dbReference>
<feature type="domain" description="F-box" evidence="1">
    <location>
        <begin position="8"/>
        <end position="47"/>
    </location>
</feature>
<dbReference type="PANTHER" id="PTHR31006:SF8">
    <property type="entry name" value="F-BOX DOMAIN-CONTAINING PROTEIN-RELATED"/>
    <property type="match status" value="1"/>
</dbReference>
<dbReference type="AlphaFoldDB" id="A0A1I7T7K2"/>
<evidence type="ECO:0000313" key="2">
    <source>
        <dbReference type="Proteomes" id="UP000095282"/>
    </source>
</evidence>
<name>A0A1I7T7K2_9PELO</name>
<evidence type="ECO:0000259" key="1">
    <source>
        <dbReference type="Pfam" id="PF00646"/>
    </source>
</evidence>
<proteinExistence type="predicted"/>